<keyword evidence="1" id="KW-0175">Coiled coil</keyword>
<evidence type="ECO:0000256" key="1">
    <source>
        <dbReference type="SAM" id="Coils"/>
    </source>
</evidence>
<name>A0AAW5PEA5_9BACT</name>
<dbReference type="Pfam" id="PF01926">
    <property type="entry name" value="MMR_HSR1"/>
    <property type="match status" value="1"/>
</dbReference>
<dbReference type="Proteomes" id="UP001155110">
    <property type="component" value="Unassembled WGS sequence"/>
</dbReference>
<dbReference type="AlphaFoldDB" id="A0AAW5PEA5"/>
<feature type="coiled-coil region" evidence="1">
    <location>
        <begin position="433"/>
        <end position="468"/>
    </location>
</feature>
<sequence length="524" mass="59205">MTKEVIEETERSIRRKGRKLEEYTVTLFGRTMTGKSTIREFVTRGDGSTIGEGAQRTTQSIHEYSWEGLRIVDTPGFGAFDGEEDSRLARTMIEESDLILFLMATVPAIQRPSFEEMSRLYEQGKPILFVLNVTHDLEDNGGDLLLDEFLESPEEAVFDPEELEGYVDRIEDLASKHLRIDSRTVQTCPIHAQAAFLSTQPEYEEHAYSLLQGSRIHNLLRMLSEDVRENGVQRRRQTITGGTMHAVASLKARLAEEYDALGEQTAYLEKKIDRLGDRLSREKREVLQNRIPDAAARIFDPLQKRISTFIDDNIQREDVGKKWKAEVERLNLHTKIKSVQQDLEASLQHELRSFGEEMALEVEIMAMDVEPSAPSQRDPINWKRGLRWASAGSGVLGTVAGIAGQYSAANFWNPSGVILGSVAVATGIAAYFTSSKNEKLQEAKNEAAQQLRNEVQEMEASVRDDLREQYENHLFPAYADHAVGMLRTLRTSLVEVRSLLNQKIKHTESVRSRLASRLPDAPES</sequence>
<dbReference type="CDD" id="cd00882">
    <property type="entry name" value="Ras_like_GTPase"/>
    <property type="match status" value="1"/>
</dbReference>
<evidence type="ECO:0000313" key="3">
    <source>
        <dbReference type="EMBL" id="MCS4159582.1"/>
    </source>
</evidence>
<organism evidence="3 4">
    <name type="scientific">Salinibacter ruber</name>
    <dbReference type="NCBI Taxonomy" id="146919"/>
    <lineage>
        <taxon>Bacteria</taxon>
        <taxon>Pseudomonadati</taxon>
        <taxon>Rhodothermota</taxon>
        <taxon>Rhodothermia</taxon>
        <taxon>Rhodothermales</taxon>
        <taxon>Salinibacteraceae</taxon>
        <taxon>Salinibacter</taxon>
    </lineage>
</organism>
<evidence type="ECO:0000313" key="4">
    <source>
        <dbReference type="Proteomes" id="UP001155110"/>
    </source>
</evidence>
<reference evidence="3" key="1">
    <citation type="submission" date="2022-08" db="EMBL/GenBank/DDBJ databases">
        <title>Genomic Encyclopedia of Type Strains, Phase V (KMG-V): Genome sequencing to study the core and pangenomes of soil and plant-associated prokaryotes.</title>
        <authorList>
            <person name="Whitman W."/>
        </authorList>
    </citation>
    <scope>NUCLEOTIDE SEQUENCE</scope>
    <source>
        <strain evidence="3">SP3002</strain>
    </source>
</reference>
<feature type="domain" description="G" evidence="2">
    <location>
        <begin position="25"/>
        <end position="132"/>
    </location>
</feature>
<dbReference type="InterPro" id="IPR027417">
    <property type="entry name" value="P-loop_NTPase"/>
</dbReference>
<comment type="caution">
    <text evidence="3">The sequence shown here is derived from an EMBL/GenBank/DDBJ whole genome shotgun (WGS) entry which is preliminary data.</text>
</comment>
<dbReference type="SUPFAM" id="SSF52540">
    <property type="entry name" value="P-loop containing nucleoside triphosphate hydrolases"/>
    <property type="match status" value="1"/>
</dbReference>
<evidence type="ECO:0000259" key="2">
    <source>
        <dbReference type="Pfam" id="PF01926"/>
    </source>
</evidence>
<dbReference type="InterPro" id="IPR006073">
    <property type="entry name" value="GTP-bd"/>
</dbReference>
<accession>A0AAW5PEA5</accession>
<dbReference type="EMBL" id="JANTZM010000048">
    <property type="protein sequence ID" value="MCS4159582.1"/>
    <property type="molecule type" value="Genomic_DNA"/>
</dbReference>
<dbReference type="GO" id="GO:0005525">
    <property type="term" value="F:GTP binding"/>
    <property type="evidence" value="ECO:0007669"/>
    <property type="project" value="InterPro"/>
</dbReference>
<protein>
    <recommendedName>
        <fullName evidence="2">G domain-containing protein</fullName>
    </recommendedName>
</protein>
<proteinExistence type="predicted"/>
<gene>
    <name evidence="3" type="ORF">GGP99_003575</name>
</gene>
<dbReference type="Gene3D" id="3.40.50.300">
    <property type="entry name" value="P-loop containing nucleotide triphosphate hydrolases"/>
    <property type="match status" value="1"/>
</dbReference>